<evidence type="ECO:0000313" key="3">
    <source>
        <dbReference type="Proteomes" id="UP001598130"/>
    </source>
</evidence>
<dbReference type="EMBL" id="JAOTJD010000056">
    <property type="protein sequence ID" value="MFD3266388.1"/>
    <property type="molecule type" value="Genomic_DNA"/>
</dbReference>
<gene>
    <name evidence="2" type="ORF">OCL97_20795</name>
</gene>
<keyword evidence="3" id="KW-1185">Reference proteome</keyword>
<organism evidence="2 3">
    <name type="scientific">Phenylobacterium ferrooxidans</name>
    <dbReference type="NCBI Taxonomy" id="2982689"/>
    <lineage>
        <taxon>Bacteria</taxon>
        <taxon>Pseudomonadati</taxon>
        <taxon>Pseudomonadota</taxon>
        <taxon>Alphaproteobacteria</taxon>
        <taxon>Caulobacterales</taxon>
        <taxon>Caulobacteraceae</taxon>
        <taxon>Phenylobacterium</taxon>
    </lineage>
</organism>
<evidence type="ECO:0000256" key="1">
    <source>
        <dbReference type="SAM" id="MobiDB-lite"/>
    </source>
</evidence>
<sequence>MTTVDKRRRNTRPSKYRPRTEAQKEQRRELWIARTEDRQQGRRVSEEDALKLRLDELESALRDAGHDGVHRRRHATPLEDIADDEQRFLVLKARVERLEALWSINQRKRETRAKIIIGGALLAEAGDDLLAGDAELLARLVDIIDRRVEGIRDRLTVRELLGNVPLSLRPGGDVEESPESALQAEGATLPDFDLMAQSAMADEPVTSFLPSDVDADYADLDGSWQAA</sequence>
<protein>
    <submittedName>
        <fullName evidence="2">Uncharacterized protein</fullName>
    </submittedName>
</protein>
<accession>A0ABW6CVQ6</accession>
<comment type="caution">
    <text evidence="2">The sequence shown here is derived from an EMBL/GenBank/DDBJ whole genome shotgun (WGS) entry which is preliminary data.</text>
</comment>
<name>A0ABW6CVQ6_9CAUL</name>
<dbReference type="Proteomes" id="UP001598130">
    <property type="component" value="Unassembled WGS sequence"/>
</dbReference>
<evidence type="ECO:0000313" key="2">
    <source>
        <dbReference type="EMBL" id="MFD3266388.1"/>
    </source>
</evidence>
<feature type="compositionally biased region" description="Basic residues" evidence="1">
    <location>
        <begin position="1"/>
        <end position="17"/>
    </location>
</feature>
<proteinExistence type="predicted"/>
<feature type="region of interest" description="Disordered" evidence="1">
    <location>
        <begin position="1"/>
        <end position="28"/>
    </location>
</feature>
<reference evidence="2 3" key="1">
    <citation type="submission" date="2022-09" db="EMBL/GenBank/DDBJ databases">
        <title>New species of Phenylobacterium.</title>
        <authorList>
            <person name="Mieszkin S."/>
        </authorList>
    </citation>
    <scope>NUCLEOTIDE SEQUENCE [LARGE SCALE GENOMIC DNA]</scope>
    <source>
        <strain evidence="2 3">HK31-G</strain>
    </source>
</reference>
<feature type="compositionally biased region" description="Basic and acidic residues" evidence="1">
    <location>
        <begin position="18"/>
        <end position="28"/>
    </location>
</feature>
<dbReference type="RefSeq" id="WP_377371642.1">
    <property type="nucleotide sequence ID" value="NZ_JAOTJD010000056.1"/>
</dbReference>